<gene>
    <name evidence="1" type="ORF">F5878DRAFT_645169</name>
</gene>
<reference evidence="1" key="1">
    <citation type="submission" date="2022-08" db="EMBL/GenBank/DDBJ databases">
        <authorList>
            <consortium name="DOE Joint Genome Institute"/>
            <person name="Min B."/>
            <person name="Riley R."/>
            <person name="Sierra-Patev S."/>
            <person name="Naranjo-Ortiz M."/>
            <person name="Looney B."/>
            <person name="Konkel Z."/>
            <person name="Slot J.C."/>
            <person name="Sakamoto Y."/>
            <person name="Steenwyk J.L."/>
            <person name="Rokas A."/>
            <person name="Carro J."/>
            <person name="Camarero S."/>
            <person name="Ferreira P."/>
            <person name="Molpeceres G."/>
            <person name="Ruiz-Duenas F.J."/>
            <person name="Serrano A."/>
            <person name="Henrissat B."/>
            <person name="Drula E."/>
            <person name="Hughes K.W."/>
            <person name="Mata J.L."/>
            <person name="Ishikawa N.K."/>
            <person name="Vargas-Isla R."/>
            <person name="Ushijima S."/>
            <person name="Smith C.A."/>
            <person name="Ahrendt S."/>
            <person name="Andreopoulos W."/>
            <person name="He G."/>
            <person name="Labutti K."/>
            <person name="Lipzen A."/>
            <person name="Ng V."/>
            <person name="Sandor L."/>
            <person name="Barry K."/>
            <person name="Martinez A.T."/>
            <person name="Xiao Y."/>
            <person name="Gibbons J.G."/>
            <person name="Terashima K."/>
            <person name="Hibbett D.S."/>
            <person name="Grigoriev I.V."/>
        </authorList>
    </citation>
    <scope>NUCLEOTIDE SEQUENCE</scope>
    <source>
        <strain evidence="1">TFB9207</strain>
    </source>
</reference>
<organism evidence="1 2">
    <name type="scientific">Lentinula raphanica</name>
    <dbReference type="NCBI Taxonomy" id="153919"/>
    <lineage>
        <taxon>Eukaryota</taxon>
        <taxon>Fungi</taxon>
        <taxon>Dikarya</taxon>
        <taxon>Basidiomycota</taxon>
        <taxon>Agaricomycotina</taxon>
        <taxon>Agaricomycetes</taxon>
        <taxon>Agaricomycetidae</taxon>
        <taxon>Agaricales</taxon>
        <taxon>Marasmiineae</taxon>
        <taxon>Omphalotaceae</taxon>
        <taxon>Lentinula</taxon>
    </lineage>
</organism>
<dbReference type="AlphaFoldDB" id="A0AA38P1A3"/>
<dbReference type="Proteomes" id="UP001163846">
    <property type="component" value="Unassembled WGS sequence"/>
</dbReference>
<evidence type="ECO:0000313" key="1">
    <source>
        <dbReference type="EMBL" id="KAJ3834386.1"/>
    </source>
</evidence>
<sequence length="294" mass="33613">MLDTVERKTLLEALKSKGSKPTLRSKDVEKVFITKIVADNGIENRDAFILSFSLYVPKEKKKLSSVLELDSHYTGEIVWDGCIENIDSQAGRYQIHHKWFTGELRDDQDKALVSYEDGKHVGSIEWAGAGINLLYHPDLDAQTNDFKKAFALAVEKLLAPLRSSHSTRDRIKQKIPTLPNVQWIFDWQVIHKQKADLANNQNFQIALINVFDRSGREWSAPSEDVEPVYAGRFDWRKSLKKDDKGLYRLLKYGLTGEIRDLRDGKVLVLFEGGKQKIPAPESTIGRFFKKDSHV</sequence>
<keyword evidence="2" id="KW-1185">Reference proteome</keyword>
<comment type="caution">
    <text evidence="1">The sequence shown here is derived from an EMBL/GenBank/DDBJ whole genome shotgun (WGS) entry which is preliminary data.</text>
</comment>
<evidence type="ECO:0000313" key="2">
    <source>
        <dbReference type="Proteomes" id="UP001163846"/>
    </source>
</evidence>
<dbReference type="EMBL" id="MU806539">
    <property type="protein sequence ID" value="KAJ3834386.1"/>
    <property type="molecule type" value="Genomic_DNA"/>
</dbReference>
<proteinExistence type="predicted"/>
<protein>
    <submittedName>
        <fullName evidence="1">Uncharacterized protein</fullName>
    </submittedName>
</protein>
<name>A0AA38P1A3_9AGAR</name>
<accession>A0AA38P1A3</accession>